<gene>
    <name evidence="9" type="ORF">F4553_002568</name>
</gene>
<dbReference type="Gene3D" id="3.40.640.10">
    <property type="entry name" value="Type I PLP-dependent aspartate aminotransferase-like (Major domain)"/>
    <property type="match status" value="1"/>
</dbReference>
<dbReference type="SUPFAM" id="SSF53383">
    <property type="entry name" value="PLP-dependent transferases"/>
    <property type="match status" value="1"/>
</dbReference>
<dbReference type="InterPro" id="IPR005814">
    <property type="entry name" value="Aminotrans_3"/>
</dbReference>
<comment type="similarity">
    <text evidence="2 8">Belongs to the class-III pyridoxal-phosphate-dependent aminotransferase family.</text>
</comment>
<keyword evidence="6 9" id="KW-0808">Transferase</keyword>
<dbReference type="FunFam" id="3.40.640.10:FF:000004">
    <property type="entry name" value="Acetylornithine aminotransferase"/>
    <property type="match status" value="1"/>
</dbReference>
<comment type="cofactor">
    <cofactor evidence="1">
        <name>pyridoxal 5'-phosphate</name>
        <dbReference type="ChEBI" id="CHEBI:597326"/>
    </cofactor>
</comment>
<dbReference type="InterPro" id="IPR015422">
    <property type="entry name" value="PyrdxlP-dep_Trfase_small"/>
</dbReference>
<protein>
    <recommendedName>
        <fullName evidence="4">alanine--glyoxylate transaminase</fullName>
        <ecNumber evidence="4">2.6.1.44</ecNumber>
    </recommendedName>
</protein>
<keyword evidence="10" id="KW-1185">Reference proteome</keyword>
<dbReference type="Proteomes" id="UP000587527">
    <property type="component" value="Unassembled WGS sequence"/>
</dbReference>
<evidence type="ECO:0000256" key="7">
    <source>
        <dbReference type="ARBA" id="ARBA00022898"/>
    </source>
</evidence>
<dbReference type="AlphaFoldDB" id="A0A841BPS1"/>
<dbReference type="InterPro" id="IPR015421">
    <property type="entry name" value="PyrdxlP-dep_Trfase_major"/>
</dbReference>
<comment type="subunit">
    <text evidence="3">Homotetramer.</text>
</comment>
<evidence type="ECO:0000256" key="3">
    <source>
        <dbReference type="ARBA" id="ARBA00011881"/>
    </source>
</evidence>
<dbReference type="Gene3D" id="3.90.1150.10">
    <property type="entry name" value="Aspartate Aminotransferase, domain 1"/>
    <property type="match status" value="1"/>
</dbReference>
<evidence type="ECO:0000256" key="4">
    <source>
        <dbReference type="ARBA" id="ARBA00013049"/>
    </source>
</evidence>
<proteinExistence type="inferred from homology"/>
<dbReference type="GO" id="GO:0008453">
    <property type="term" value="F:alanine-glyoxylate transaminase activity"/>
    <property type="evidence" value="ECO:0007669"/>
    <property type="project" value="UniProtKB-EC"/>
</dbReference>
<evidence type="ECO:0000256" key="1">
    <source>
        <dbReference type="ARBA" id="ARBA00001933"/>
    </source>
</evidence>
<evidence type="ECO:0000256" key="2">
    <source>
        <dbReference type="ARBA" id="ARBA00008954"/>
    </source>
</evidence>
<evidence type="ECO:0000256" key="8">
    <source>
        <dbReference type="RuleBase" id="RU003560"/>
    </source>
</evidence>
<evidence type="ECO:0000256" key="5">
    <source>
        <dbReference type="ARBA" id="ARBA00022576"/>
    </source>
</evidence>
<dbReference type="GO" id="GO:0030170">
    <property type="term" value="F:pyridoxal phosphate binding"/>
    <property type="evidence" value="ECO:0007669"/>
    <property type="project" value="InterPro"/>
</dbReference>
<keyword evidence="5 9" id="KW-0032">Aminotransferase</keyword>
<evidence type="ECO:0000313" key="10">
    <source>
        <dbReference type="Proteomes" id="UP000587527"/>
    </source>
</evidence>
<dbReference type="InterPro" id="IPR015424">
    <property type="entry name" value="PyrdxlP-dep_Trfase"/>
</dbReference>
<organism evidence="9 10">
    <name type="scientific">Allocatelliglobosispora scoriae</name>
    <dbReference type="NCBI Taxonomy" id="643052"/>
    <lineage>
        <taxon>Bacteria</taxon>
        <taxon>Bacillati</taxon>
        <taxon>Actinomycetota</taxon>
        <taxon>Actinomycetes</taxon>
        <taxon>Micromonosporales</taxon>
        <taxon>Micromonosporaceae</taxon>
        <taxon>Allocatelliglobosispora</taxon>
    </lineage>
</organism>
<dbReference type="PANTHER" id="PTHR45688:SF3">
    <property type="entry name" value="ALANINE--GLYOXYLATE AMINOTRANSFERASE 2, MITOCHONDRIAL"/>
    <property type="match status" value="1"/>
</dbReference>
<evidence type="ECO:0000313" key="9">
    <source>
        <dbReference type="EMBL" id="MBB5869189.1"/>
    </source>
</evidence>
<keyword evidence="7 8" id="KW-0663">Pyridoxal phosphate</keyword>
<dbReference type="RefSeq" id="WP_184835656.1">
    <property type="nucleotide sequence ID" value="NZ_JACHMN010000002.1"/>
</dbReference>
<dbReference type="CDD" id="cd00610">
    <property type="entry name" value="OAT_like"/>
    <property type="match status" value="1"/>
</dbReference>
<reference evidence="9 10" key="1">
    <citation type="submission" date="2020-08" db="EMBL/GenBank/DDBJ databases">
        <title>Sequencing the genomes of 1000 actinobacteria strains.</title>
        <authorList>
            <person name="Klenk H.-P."/>
        </authorList>
    </citation>
    <scope>NUCLEOTIDE SEQUENCE [LARGE SCALE GENOMIC DNA]</scope>
    <source>
        <strain evidence="9 10">DSM 45362</strain>
    </source>
</reference>
<comment type="caution">
    <text evidence="9">The sequence shown here is derived from an EMBL/GenBank/DDBJ whole genome shotgun (WGS) entry which is preliminary data.</text>
</comment>
<dbReference type="EC" id="2.6.1.44" evidence="4"/>
<dbReference type="EMBL" id="JACHMN010000002">
    <property type="protein sequence ID" value="MBB5869189.1"/>
    <property type="molecule type" value="Genomic_DNA"/>
</dbReference>
<evidence type="ECO:0000256" key="6">
    <source>
        <dbReference type="ARBA" id="ARBA00022679"/>
    </source>
</evidence>
<dbReference type="Pfam" id="PF00202">
    <property type="entry name" value="Aminotran_3"/>
    <property type="match status" value="1"/>
</dbReference>
<sequence>MTTDDLLARHRAVMPNWINPLYADPIELVSGSGARVTDAAGRTYLDFFGGVLTTMIGYDIPEIADAVRRQLDTGIAHSSTLYLIRKQVELAERIAKLSGIPNAKVFLANSGTEANETALLLATQFRRSNQILAVRNSYHGRSFGALGVTGNRGWSASSLTPVNVSYIHSGERLRGIFAGLSDADYIERSVADLREVLATTTSGDVACLIAEPIQGVGGFVAPPDGFFGEIKKVLDEHGILWVSDEVQTGWGRTGEHFWGYQAHDAVPDMLTFAKGVGNGFALGGVVARGDVMDSLTATSFNTFGGNPVSSSAGSAVLDYLLDHDLQGNAARVGALLHEGLRALGSPVVAEVRGKGLMIAIEFVRPGTTDPAPAVALRVLEECKAHGLLVGKGGLHGNVVRMGPPLTLTEAEAKEGLDILADAIRAATDAVAAR</sequence>
<dbReference type="PIRSF" id="PIRSF000521">
    <property type="entry name" value="Transaminase_4ab_Lys_Orn"/>
    <property type="match status" value="1"/>
</dbReference>
<dbReference type="PANTHER" id="PTHR45688">
    <property type="match status" value="1"/>
</dbReference>
<accession>A0A841BPS1</accession>
<name>A0A841BPS1_9ACTN</name>